<dbReference type="Gene3D" id="3.30.420.10">
    <property type="entry name" value="Ribonuclease H-like superfamily/Ribonuclease H"/>
    <property type="match status" value="1"/>
</dbReference>
<dbReference type="InterPro" id="IPR038717">
    <property type="entry name" value="Tc1-like_DDE_dom"/>
</dbReference>
<evidence type="ECO:0000259" key="1">
    <source>
        <dbReference type="Pfam" id="PF13358"/>
    </source>
</evidence>
<evidence type="ECO:0000313" key="2">
    <source>
        <dbReference type="EMBL" id="KII66053.1"/>
    </source>
</evidence>
<sequence length="112" mass="13110">MPDFIIAARSVCCEHDEQRRFDVSYNKSGFCEFLRDCLRKLSNNPKIFVMDSVRFHHLTEIRKVVDSQGRQIFFITPYSPDLNPIQLLFSKWKSITESGMSIFDGNTLTDRL</sequence>
<keyword evidence="3" id="KW-1185">Reference proteome</keyword>
<protein>
    <recommendedName>
        <fullName evidence="1">Tc1-like transposase DDE domain-containing protein</fullName>
    </recommendedName>
</protein>
<proteinExistence type="predicted"/>
<dbReference type="Pfam" id="PF13358">
    <property type="entry name" value="DDE_3"/>
    <property type="match status" value="1"/>
</dbReference>
<evidence type="ECO:0000313" key="3">
    <source>
        <dbReference type="Proteomes" id="UP000031668"/>
    </source>
</evidence>
<dbReference type="PANTHER" id="PTHR46564:SF1">
    <property type="entry name" value="TRANSPOSASE"/>
    <property type="match status" value="1"/>
</dbReference>
<feature type="domain" description="Tc1-like transposase DDE" evidence="1">
    <location>
        <begin position="20"/>
        <end position="101"/>
    </location>
</feature>
<accession>A0A0C2JA87</accession>
<comment type="caution">
    <text evidence="2">The sequence shown here is derived from an EMBL/GenBank/DDBJ whole genome shotgun (WGS) entry which is preliminary data.</text>
</comment>
<gene>
    <name evidence="2" type="ORF">RF11_10159</name>
</gene>
<dbReference type="InterPro" id="IPR036397">
    <property type="entry name" value="RNaseH_sf"/>
</dbReference>
<organism evidence="2 3">
    <name type="scientific">Thelohanellus kitauei</name>
    <name type="common">Myxosporean</name>
    <dbReference type="NCBI Taxonomy" id="669202"/>
    <lineage>
        <taxon>Eukaryota</taxon>
        <taxon>Metazoa</taxon>
        <taxon>Cnidaria</taxon>
        <taxon>Myxozoa</taxon>
        <taxon>Myxosporea</taxon>
        <taxon>Bivalvulida</taxon>
        <taxon>Platysporina</taxon>
        <taxon>Myxobolidae</taxon>
        <taxon>Thelohanellus</taxon>
    </lineage>
</organism>
<dbReference type="OrthoDB" id="6021308at2759"/>
<dbReference type="GO" id="GO:0003676">
    <property type="term" value="F:nucleic acid binding"/>
    <property type="evidence" value="ECO:0007669"/>
    <property type="project" value="InterPro"/>
</dbReference>
<dbReference type="PANTHER" id="PTHR46564">
    <property type="entry name" value="TRANSPOSASE"/>
    <property type="match status" value="1"/>
</dbReference>
<dbReference type="Proteomes" id="UP000031668">
    <property type="component" value="Unassembled WGS sequence"/>
</dbReference>
<reference evidence="2 3" key="1">
    <citation type="journal article" date="2014" name="Genome Biol. Evol.">
        <title>The genome of the myxosporean Thelohanellus kitauei shows adaptations to nutrient acquisition within its fish host.</title>
        <authorList>
            <person name="Yang Y."/>
            <person name="Xiong J."/>
            <person name="Zhou Z."/>
            <person name="Huo F."/>
            <person name="Miao W."/>
            <person name="Ran C."/>
            <person name="Liu Y."/>
            <person name="Zhang J."/>
            <person name="Feng J."/>
            <person name="Wang M."/>
            <person name="Wang M."/>
            <person name="Wang L."/>
            <person name="Yao B."/>
        </authorList>
    </citation>
    <scope>NUCLEOTIDE SEQUENCE [LARGE SCALE GENOMIC DNA]</scope>
    <source>
        <strain evidence="2">Wuqing</strain>
    </source>
</reference>
<name>A0A0C2JA87_THEKT</name>
<dbReference type="EMBL" id="JWZT01003622">
    <property type="protein sequence ID" value="KII66053.1"/>
    <property type="molecule type" value="Genomic_DNA"/>
</dbReference>
<dbReference type="AlphaFoldDB" id="A0A0C2JA87"/>